<keyword evidence="3" id="KW-1185">Reference proteome</keyword>
<dbReference type="Proteomes" id="UP000187203">
    <property type="component" value="Unassembled WGS sequence"/>
</dbReference>
<organism evidence="2 3">
    <name type="scientific">Corchorus olitorius</name>
    <dbReference type="NCBI Taxonomy" id="93759"/>
    <lineage>
        <taxon>Eukaryota</taxon>
        <taxon>Viridiplantae</taxon>
        <taxon>Streptophyta</taxon>
        <taxon>Embryophyta</taxon>
        <taxon>Tracheophyta</taxon>
        <taxon>Spermatophyta</taxon>
        <taxon>Magnoliopsida</taxon>
        <taxon>eudicotyledons</taxon>
        <taxon>Gunneridae</taxon>
        <taxon>Pentapetalae</taxon>
        <taxon>rosids</taxon>
        <taxon>malvids</taxon>
        <taxon>Malvales</taxon>
        <taxon>Malvaceae</taxon>
        <taxon>Grewioideae</taxon>
        <taxon>Apeibeae</taxon>
        <taxon>Corchorus</taxon>
    </lineage>
</organism>
<sequence>MQKETEFSNGKRRRLGEEAPRVGGALESEEK</sequence>
<proteinExistence type="predicted"/>
<accession>A0A1R3J6U5</accession>
<dbReference type="EMBL" id="AWUE01016544">
    <property type="protein sequence ID" value="OMO90558.1"/>
    <property type="molecule type" value="Genomic_DNA"/>
</dbReference>
<name>A0A1R3J6U5_9ROSI</name>
<protein>
    <submittedName>
        <fullName evidence="2">Uncharacterized protein</fullName>
    </submittedName>
</protein>
<gene>
    <name evidence="2" type="ORF">COLO4_19065</name>
</gene>
<evidence type="ECO:0000313" key="3">
    <source>
        <dbReference type="Proteomes" id="UP000187203"/>
    </source>
</evidence>
<evidence type="ECO:0000313" key="2">
    <source>
        <dbReference type="EMBL" id="OMO90558.1"/>
    </source>
</evidence>
<dbReference type="AlphaFoldDB" id="A0A1R3J6U5"/>
<feature type="region of interest" description="Disordered" evidence="1">
    <location>
        <begin position="1"/>
        <end position="31"/>
    </location>
</feature>
<comment type="caution">
    <text evidence="2">The sequence shown here is derived from an EMBL/GenBank/DDBJ whole genome shotgun (WGS) entry which is preliminary data.</text>
</comment>
<evidence type="ECO:0000256" key="1">
    <source>
        <dbReference type="SAM" id="MobiDB-lite"/>
    </source>
</evidence>
<reference evidence="3" key="1">
    <citation type="submission" date="2013-09" db="EMBL/GenBank/DDBJ databases">
        <title>Corchorus olitorius genome sequencing.</title>
        <authorList>
            <person name="Alam M."/>
            <person name="Haque M.S."/>
            <person name="Islam M.S."/>
            <person name="Emdad E.M."/>
            <person name="Islam M.M."/>
            <person name="Ahmed B."/>
            <person name="Halim A."/>
            <person name="Hossen Q.M.M."/>
            <person name="Hossain M.Z."/>
            <person name="Ahmed R."/>
            <person name="Khan M.M."/>
            <person name="Islam R."/>
            <person name="Rashid M.M."/>
            <person name="Khan S.A."/>
            <person name="Rahman M.S."/>
            <person name="Alam M."/>
            <person name="Yahiya A.S."/>
            <person name="Khan M.S."/>
            <person name="Azam M.S."/>
            <person name="Haque T."/>
            <person name="Lashkar M.Z.H."/>
            <person name="Akhand A.I."/>
            <person name="Morshed G."/>
            <person name="Roy S."/>
            <person name="Uddin K.S."/>
            <person name="Rabeya T."/>
            <person name="Hossain A.S."/>
            <person name="Chowdhury A."/>
            <person name="Snigdha A.R."/>
            <person name="Mortoza M.S."/>
            <person name="Matin S.A."/>
            <person name="Hoque S.M.E."/>
            <person name="Islam M.K."/>
            <person name="Roy D.K."/>
            <person name="Haider R."/>
            <person name="Moosa M.M."/>
            <person name="Elias S.M."/>
            <person name="Hasan A.M."/>
            <person name="Jahan S."/>
            <person name="Shafiuddin M."/>
            <person name="Mahmood N."/>
            <person name="Shommy N.S."/>
        </authorList>
    </citation>
    <scope>NUCLEOTIDE SEQUENCE [LARGE SCALE GENOMIC DNA]</scope>
    <source>
        <strain evidence="3">cv. O-4</strain>
    </source>
</reference>